<sequence length="288" mass="31749">MQLIHKAKVVTFKGYDPDAYASDGITGPDDPAFSRRVLCEGDSWFSIGAIPSSNLLFPLRFSQSTLLINLARPGDTIVGMSAMAKNPDLSQLIAAPNFSTKWDALFLSGGGNDLIDMADQIICSPSVGAGNHMFDYIDTIELERLKLVIQQGYLAIAKLRQDSEKNRNMPIVTHLYDYPTPRNAKARFLGVPFTGPWLYSAFKTNDVPQEFWISITDYLFEAMGRSIFALSSQIENFHVISATKGVLNRARLGTTGEDGDWLNEIHPSATGYEKLAAVVSPYLDSILT</sequence>
<protein>
    <recommendedName>
        <fullName evidence="3">SGNH/GDSL hydrolase family protein</fullName>
    </recommendedName>
</protein>
<reference evidence="1 2" key="1">
    <citation type="submission" date="2018-03" db="EMBL/GenBank/DDBJ databases">
        <title>Comparative genomics illustrates the genes involved in a hyperalkaliphilic mechanisms of Serpentinomonas isolated from highly-alkaline calcium-rich serpentinized springs.</title>
        <authorList>
            <person name="Suzuki S."/>
            <person name="Ishii S."/>
            <person name="Walworth N."/>
            <person name="Bird L."/>
            <person name="Kuenen J.G."/>
            <person name="Nealson K.H."/>
        </authorList>
    </citation>
    <scope>NUCLEOTIDE SEQUENCE [LARGE SCALE GENOMIC DNA]</scope>
    <source>
        <strain evidence="1 2">83</strain>
    </source>
</reference>
<dbReference type="RefSeq" id="WP_105729436.1">
    <property type="nucleotide sequence ID" value="NZ_PVLR01000020.1"/>
</dbReference>
<dbReference type="InterPro" id="IPR036514">
    <property type="entry name" value="SGNH_hydro_sf"/>
</dbReference>
<dbReference type="Proteomes" id="UP000238326">
    <property type="component" value="Unassembled WGS sequence"/>
</dbReference>
<accession>A0A2S9KF15</accession>
<dbReference type="Gene3D" id="3.40.50.1110">
    <property type="entry name" value="SGNH hydrolase"/>
    <property type="match status" value="1"/>
</dbReference>
<evidence type="ECO:0000313" key="1">
    <source>
        <dbReference type="EMBL" id="PRD69041.1"/>
    </source>
</evidence>
<dbReference type="OrthoDB" id="6194308at2"/>
<comment type="caution">
    <text evidence="1">The sequence shown here is derived from an EMBL/GenBank/DDBJ whole genome shotgun (WGS) entry which is preliminary data.</text>
</comment>
<proteinExistence type="predicted"/>
<dbReference type="EMBL" id="PVLR01000020">
    <property type="protein sequence ID" value="PRD69041.1"/>
    <property type="molecule type" value="Genomic_DNA"/>
</dbReference>
<keyword evidence="2" id="KW-1185">Reference proteome</keyword>
<evidence type="ECO:0008006" key="3">
    <source>
        <dbReference type="Google" id="ProtNLM"/>
    </source>
</evidence>
<name>A0A2S9KF15_9BURK</name>
<gene>
    <name evidence="1" type="ORF">C6P61_08150</name>
</gene>
<dbReference type="SUPFAM" id="SSF52266">
    <property type="entry name" value="SGNH hydrolase"/>
    <property type="match status" value="1"/>
</dbReference>
<organism evidence="1 2">
    <name type="scientific">Malikia spinosa</name>
    <dbReference type="NCBI Taxonomy" id="86180"/>
    <lineage>
        <taxon>Bacteria</taxon>
        <taxon>Pseudomonadati</taxon>
        <taxon>Pseudomonadota</taxon>
        <taxon>Betaproteobacteria</taxon>
        <taxon>Burkholderiales</taxon>
        <taxon>Comamonadaceae</taxon>
        <taxon>Malikia</taxon>
    </lineage>
</organism>
<evidence type="ECO:0000313" key="2">
    <source>
        <dbReference type="Proteomes" id="UP000238326"/>
    </source>
</evidence>
<dbReference type="GO" id="GO:0016788">
    <property type="term" value="F:hydrolase activity, acting on ester bonds"/>
    <property type="evidence" value="ECO:0007669"/>
    <property type="project" value="UniProtKB-ARBA"/>
</dbReference>
<dbReference type="AlphaFoldDB" id="A0A2S9KF15"/>